<dbReference type="EMBL" id="QGGB01000001">
    <property type="protein sequence ID" value="PWN08157.1"/>
    <property type="molecule type" value="Genomic_DNA"/>
</dbReference>
<dbReference type="OrthoDB" id="1524923at2"/>
<feature type="transmembrane region" description="Helical" evidence="1">
    <location>
        <begin position="92"/>
        <end position="113"/>
    </location>
</feature>
<protein>
    <recommendedName>
        <fullName evidence="4">DUF4199 domain-containing protein</fullName>
    </recommendedName>
</protein>
<feature type="transmembrane region" description="Helical" evidence="1">
    <location>
        <begin position="55"/>
        <end position="80"/>
    </location>
</feature>
<name>A0A316TUI1_9BACT</name>
<accession>A0A316TUI1</accession>
<sequence length="197" mass="21352">MEETNVDAGQDQNPANGFSDYWQSIVLVGAIFSIISFALSLFFGYRQINAEPSGAIFSPMMFSGVVICLITCVAGAIAVWHYTKEVSPFIKLGQGALVGFLTGAVIVLVSVVLNEVWTFIDPEYTDKLVEAAIANVEAMDMPSSTRDDMIDTMAESVRSSQSLTQQLFWGIPVTGLLNLISGMIGAKIFGKKEDESF</sequence>
<dbReference type="Pfam" id="PF13858">
    <property type="entry name" value="DUF4199"/>
    <property type="match status" value="1"/>
</dbReference>
<dbReference type="InterPro" id="IPR025250">
    <property type="entry name" value="DUF4199"/>
</dbReference>
<gene>
    <name evidence="2" type="ORF">DDZ15_00540</name>
</gene>
<evidence type="ECO:0000256" key="1">
    <source>
        <dbReference type="SAM" id="Phobius"/>
    </source>
</evidence>
<keyword evidence="1" id="KW-0812">Transmembrane</keyword>
<organism evidence="2 3">
    <name type="scientific">Rhodohalobacter mucosus</name>
    <dbReference type="NCBI Taxonomy" id="2079485"/>
    <lineage>
        <taxon>Bacteria</taxon>
        <taxon>Pseudomonadati</taxon>
        <taxon>Balneolota</taxon>
        <taxon>Balneolia</taxon>
        <taxon>Balneolales</taxon>
        <taxon>Balneolaceae</taxon>
        <taxon>Rhodohalobacter</taxon>
    </lineage>
</organism>
<reference evidence="2 3" key="1">
    <citation type="submission" date="2018-05" db="EMBL/GenBank/DDBJ databases">
        <title>Rhodohalobacter halophilus gen. nov., sp. nov., a moderately halophilic member of the family Balneolaceae.</title>
        <authorList>
            <person name="Liu Z.-W."/>
        </authorList>
    </citation>
    <scope>NUCLEOTIDE SEQUENCE [LARGE SCALE GENOMIC DNA]</scope>
    <source>
        <strain evidence="2 3">8A47</strain>
    </source>
</reference>
<evidence type="ECO:0000313" key="2">
    <source>
        <dbReference type="EMBL" id="PWN08157.1"/>
    </source>
</evidence>
<proteinExistence type="predicted"/>
<dbReference type="RefSeq" id="WP_109643788.1">
    <property type="nucleotide sequence ID" value="NZ_QGGB01000001.1"/>
</dbReference>
<evidence type="ECO:0008006" key="4">
    <source>
        <dbReference type="Google" id="ProtNLM"/>
    </source>
</evidence>
<keyword evidence="1" id="KW-1133">Transmembrane helix</keyword>
<keyword evidence="3" id="KW-1185">Reference proteome</keyword>
<dbReference type="AlphaFoldDB" id="A0A316TUI1"/>
<evidence type="ECO:0000313" key="3">
    <source>
        <dbReference type="Proteomes" id="UP000245533"/>
    </source>
</evidence>
<feature type="transmembrane region" description="Helical" evidence="1">
    <location>
        <begin position="167"/>
        <end position="189"/>
    </location>
</feature>
<feature type="transmembrane region" description="Helical" evidence="1">
    <location>
        <begin position="21"/>
        <end position="43"/>
    </location>
</feature>
<keyword evidence="1" id="KW-0472">Membrane</keyword>
<comment type="caution">
    <text evidence="2">The sequence shown here is derived from an EMBL/GenBank/DDBJ whole genome shotgun (WGS) entry which is preliminary data.</text>
</comment>
<dbReference type="Proteomes" id="UP000245533">
    <property type="component" value="Unassembled WGS sequence"/>
</dbReference>